<keyword evidence="6 8" id="KW-0472">Membrane</keyword>
<gene>
    <name evidence="13" type="ORF">DC20_20590</name>
</gene>
<organism evidence="13 14">
    <name type="scientific">Rufibacter tibetensis</name>
    <dbReference type="NCBI Taxonomy" id="512763"/>
    <lineage>
        <taxon>Bacteria</taxon>
        <taxon>Pseudomonadati</taxon>
        <taxon>Bacteroidota</taxon>
        <taxon>Cytophagia</taxon>
        <taxon>Cytophagales</taxon>
        <taxon>Hymenobacteraceae</taxon>
        <taxon>Rufibacter</taxon>
    </lineage>
</organism>
<dbReference type="Gene3D" id="2.40.170.20">
    <property type="entry name" value="TonB-dependent receptor, beta-barrel domain"/>
    <property type="match status" value="1"/>
</dbReference>
<dbReference type="InterPro" id="IPR023997">
    <property type="entry name" value="TonB-dep_OMP_SusC/RagA_CS"/>
</dbReference>
<evidence type="ECO:0000256" key="5">
    <source>
        <dbReference type="ARBA" id="ARBA00023077"/>
    </source>
</evidence>
<evidence type="ECO:0000256" key="1">
    <source>
        <dbReference type="ARBA" id="ARBA00004571"/>
    </source>
</evidence>
<dbReference type="Pfam" id="PF13715">
    <property type="entry name" value="CarbopepD_reg_2"/>
    <property type="match status" value="1"/>
</dbReference>
<dbReference type="InterPro" id="IPR023996">
    <property type="entry name" value="TonB-dep_OMP_SusC/RagA"/>
</dbReference>
<evidence type="ECO:0000259" key="12">
    <source>
        <dbReference type="Pfam" id="PF07715"/>
    </source>
</evidence>
<keyword evidence="10" id="KW-0732">Signal</keyword>
<name>A0A0P0C6Q6_9BACT</name>
<dbReference type="InterPro" id="IPR036942">
    <property type="entry name" value="Beta-barrel_TonB_sf"/>
</dbReference>
<dbReference type="InterPro" id="IPR039426">
    <property type="entry name" value="TonB-dep_rcpt-like"/>
</dbReference>
<evidence type="ECO:0000256" key="2">
    <source>
        <dbReference type="ARBA" id="ARBA00022448"/>
    </source>
</evidence>
<dbReference type="SUPFAM" id="SSF56935">
    <property type="entry name" value="Porins"/>
    <property type="match status" value="1"/>
</dbReference>
<evidence type="ECO:0000313" key="14">
    <source>
        <dbReference type="Proteomes" id="UP000061382"/>
    </source>
</evidence>
<reference evidence="13 14" key="1">
    <citation type="submission" date="2015-08" db="EMBL/GenBank/DDBJ databases">
        <title>Complete genome sequence of Rufibacter tibetensis strain 1351t, a radiation-resistant bacterium from tibet plateau.</title>
        <authorList>
            <person name="Dai J."/>
        </authorList>
    </citation>
    <scope>NUCLEOTIDE SEQUENCE [LARGE SCALE GENOMIC DNA]</scope>
    <source>
        <strain evidence="13 14">1351</strain>
    </source>
</reference>
<dbReference type="KEGG" id="rti:DC20_20590"/>
<comment type="subcellular location">
    <subcellularLocation>
        <location evidence="1 8">Cell outer membrane</location>
        <topology evidence="1 8">Multi-pass membrane protein</topology>
    </subcellularLocation>
</comment>
<evidence type="ECO:0000256" key="4">
    <source>
        <dbReference type="ARBA" id="ARBA00022692"/>
    </source>
</evidence>
<dbReference type="OrthoDB" id="9768177at2"/>
<evidence type="ECO:0000313" key="13">
    <source>
        <dbReference type="EMBL" id="ALJ00950.1"/>
    </source>
</evidence>
<evidence type="ECO:0000256" key="6">
    <source>
        <dbReference type="ARBA" id="ARBA00023136"/>
    </source>
</evidence>
<dbReference type="PROSITE" id="PS52016">
    <property type="entry name" value="TONB_DEPENDENT_REC_3"/>
    <property type="match status" value="1"/>
</dbReference>
<dbReference type="Pfam" id="PF00593">
    <property type="entry name" value="TonB_dep_Rec_b-barrel"/>
    <property type="match status" value="1"/>
</dbReference>
<dbReference type="InterPro" id="IPR008969">
    <property type="entry name" value="CarboxyPept-like_regulatory"/>
</dbReference>
<dbReference type="Pfam" id="PF07715">
    <property type="entry name" value="Plug"/>
    <property type="match status" value="1"/>
</dbReference>
<dbReference type="GO" id="GO:0009279">
    <property type="term" value="C:cell outer membrane"/>
    <property type="evidence" value="ECO:0007669"/>
    <property type="project" value="UniProtKB-SubCell"/>
</dbReference>
<comment type="similarity">
    <text evidence="8 9">Belongs to the TonB-dependent receptor family.</text>
</comment>
<accession>A0A0P0C6Q6</accession>
<keyword evidence="5 9" id="KW-0798">TonB box</keyword>
<feature type="domain" description="TonB-dependent receptor plug" evidence="12">
    <location>
        <begin position="122"/>
        <end position="236"/>
    </location>
</feature>
<dbReference type="PATRIC" id="fig|512763.3.peg.4519"/>
<keyword evidence="4 8" id="KW-0812">Transmembrane</keyword>
<dbReference type="EMBL" id="CP012643">
    <property type="protein sequence ID" value="ALJ00950.1"/>
    <property type="molecule type" value="Genomic_DNA"/>
</dbReference>
<evidence type="ECO:0000256" key="9">
    <source>
        <dbReference type="RuleBase" id="RU003357"/>
    </source>
</evidence>
<evidence type="ECO:0000259" key="11">
    <source>
        <dbReference type="Pfam" id="PF00593"/>
    </source>
</evidence>
<keyword evidence="3 8" id="KW-1134">Transmembrane beta strand</keyword>
<keyword evidence="7 8" id="KW-0998">Cell outer membrane</keyword>
<keyword evidence="14" id="KW-1185">Reference proteome</keyword>
<evidence type="ECO:0000256" key="8">
    <source>
        <dbReference type="PROSITE-ProRule" id="PRU01360"/>
    </source>
</evidence>
<evidence type="ECO:0000256" key="10">
    <source>
        <dbReference type="SAM" id="SignalP"/>
    </source>
</evidence>
<dbReference type="FunFam" id="2.170.130.10:FF:000008">
    <property type="entry name" value="SusC/RagA family TonB-linked outer membrane protein"/>
    <property type="match status" value="1"/>
</dbReference>
<feature type="signal peptide" evidence="10">
    <location>
        <begin position="1"/>
        <end position="27"/>
    </location>
</feature>
<proteinExistence type="inferred from homology"/>
<keyword evidence="2 8" id="KW-0813">Transport</keyword>
<dbReference type="STRING" id="512763.DC20_20590"/>
<dbReference type="InterPro" id="IPR000531">
    <property type="entry name" value="Beta-barrel_TonB"/>
</dbReference>
<dbReference type="NCBIfam" id="TIGR04057">
    <property type="entry name" value="SusC_RagA_signa"/>
    <property type="match status" value="1"/>
</dbReference>
<dbReference type="SUPFAM" id="SSF49464">
    <property type="entry name" value="Carboxypeptidase regulatory domain-like"/>
    <property type="match status" value="1"/>
</dbReference>
<feature type="chain" id="PRO_5006042434" evidence="10">
    <location>
        <begin position="28"/>
        <end position="990"/>
    </location>
</feature>
<dbReference type="Proteomes" id="UP000061382">
    <property type="component" value="Chromosome"/>
</dbReference>
<dbReference type="InterPro" id="IPR037066">
    <property type="entry name" value="Plug_dom_sf"/>
</dbReference>
<dbReference type="NCBIfam" id="TIGR04056">
    <property type="entry name" value="OMP_RagA_SusC"/>
    <property type="match status" value="1"/>
</dbReference>
<evidence type="ECO:0000256" key="7">
    <source>
        <dbReference type="ARBA" id="ARBA00023237"/>
    </source>
</evidence>
<dbReference type="Gene3D" id="2.60.40.1120">
    <property type="entry name" value="Carboxypeptidase-like, regulatory domain"/>
    <property type="match status" value="1"/>
</dbReference>
<dbReference type="AlphaFoldDB" id="A0A0P0C6Q6"/>
<dbReference type="InterPro" id="IPR012910">
    <property type="entry name" value="Plug_dom"/>
</dbReference>
<sequence length="990" mass="108099">MGQWKRAASSLLLLVAFLLVGAGQAFAQQRTISGTVTGDGASPLIGVSVVLKGTTTATATDVNGQFSLPVTGNTGTLVFSYIGYVTQEVPVGAQSTYNVNLLTDARALDEVVVIGYGTQRREDLSGAISTVGSEDFQQGNVTTPEQLITGKVAGVTITSNGGQPGSGSTIRIRGGASLSASNDPLFVVDGVPLTGNGISGSTNPLSLINPNDIESMTILKDASATAIYGSRASNGVVLITTKKGQSGKPTVNFNSQYIVSNVTKKVDVLGAEEFRAYVNENGTAAQKALLGTANTNWQDEIYQTATGTDNNLSLSGALKNLPYRISAGYLNQEGVLRTDKFQRKSAAISLTPHLLDDHLKVDLNVKGSVTNTRFANQGAIGAAVAFDPTQPVRAENQFGNYFEWVTRDADGKVQLNPNAARNPVALLEQRNDRSEVQRSFGNAQIDYSFHFLPALHANLNLGYDIAKGQGTVFVPAEAAQSFTTAGVNNNYLQRVNNKVLEFYMNYTKDLTGIQSNVNATAGYGYYNNRTKNYFFPSYNANREVIEGSTPLFEFDIPENTLISYYGRLIYTFKDKYTFTGTVRTDGSSRFSPDVRWGLFPSASVAWKIKEEPFLKTVEVLNDLKLRASYGETGQENIGPNYGYQAIYNLSAEASQYQLGNNFYYMYTPEEYDAGIKWEQTATSNLGIDYGFFNNRINGSFDIYKKKTKDLLSVISVPVGSNFSNLLLTNIGNIENRGLEFSINAVPVQKEDLNWSIGFNLTANENKITKLTANEDSSFVGNPAGGISGATGQSIQINSVGYRTYSFFVYKQVYDENGTPLEGVYADLNKDGVINFSDQYRYKAPSPLVTLGFNTQVDYKKWNLSTIMRAYLGNYMYNNISANLGVSRNILNPAGFLGNSTTSFYNSNFVNNQYQSDYYIENASFLRMDNLTLGYNAGKVFNAANLRLSLTCQNVFTVTKYTGVDPEINSGIDNNFYMRPRTFVVGLNLGF</sequence>
<evidence type="ECO:0000256" key="3">
    <source>
        <dbReference type="ARBA" id="ARBA00022452"/>
    </source>
</evidence>
<feature type="domain" description="TonB-dependent receptor-like beta-barrel" evidence="11">
    <location>
        <begin position="397"/>
        <end position="954"/>
    </location>
</feature>
<protein>
    <submittedName>
        <fullName evidence="13">SusC/RagA family TonB-linked outer membrane protein</fullName>
    </submittedName>
</protein>
<dbReference type="Gene3D" id="2.170.130.10">
    <property type="entry name" value="TonB-dependent receptor, plug domain"/>
    <property type="match status" value="1"/>
</dbReference>